<dbReference type="RefSeq" id="WP_268265865.1">
    <property type="nucleotide sequence ID" value="NZ_JALQCW010000045.1"/>
</dbReference>
<reference evidence="1 2" key="2">
    <citation type="journal article" date="2023" name="Plant Pathol.">
        <title>Dismantling and reorganizing Pseudomonas marginalis sensu#lato.</title>
        <authorList>
            <person name="Sawada H."/>
            <person name="Fujikawa T."/>
            <person name="Satou M."/>
        </authorList>
    </citation>
    <scope>NUCLEOTIDE SEQUENCE [LARGE SCALE GENOMIC DNA]</scope>
    <source>
        <strain evidence="1 2">MAFF 302030</strain>
    </source>
</reference>
<comment type="caution">
    <text evidence="1">The sequence shown here is derived from an EMBL/GenBank/DDBJ whole genome shotgun (WGS) entry which is preliminary data.</text>
</comment>
<evidence type="ECO:0000313" key="1">
    <source>
        <dbReference type="EMBL" id="MCK9799565.1"/>
    </source>
</evidence>
<sequence>MRYFKLNPNVSSRKWKGYLNPKTKLSSESGALSAIAISNMEEEIHQDLFYKVLDRGEVSPVNTLGSRVIMFDSNIPSIDSLKVPGVQLVPIVNEETQHTYLLMHLYKHIDCVNWGLSEYEPWPVNYEPAEWEYKKGRFFISPVIDDKRIPKELCAFRLREWGDAFNIVVSEELKNKILLLDFDHSFLEFHELIKV</sequence>
<gene>
    <name evidence="1" type="ORF">M1B34_18095</name>
</gene>
<proteinExistence type="predicted"/>
<reference evidence="1 2" key="1">
    <citation type="journal article" date="2022" name="Int. J. Syst. Evol. Microbiol.">
        <title>Pseudomonas aegrilactucae sp. nov. and Pseudomonas morbosilactucae sp. nov., pathogens causing bacterial rot of lettuce in Japan.</title>
        <authorList>
            <person name="Sawada H."/>
            <person name="Fujikawa T."/>
            <person name="Satou M."/>
        </authorList>
    </citation>
    <scope>NUCLEOTIDE SEQUENCE [LARGE SCALE GENOMIC DNA]</scope>
    <source>
        <strain evidence="1 2">MAFF 302030</strain>
    </source>
</reference>
<name>A0A9X2C795_9PSED</name>
<organism evidence="1 2">
    <name type="scientific">Pseudomonas morbosilactucae</name>
    <dbReference type="NCBI Taxonomy" id="2938197"/>
    <lineage>
        <taxon>Bacteria</taxon>
        <taxon>Pseudomonadati</taxon>
        <taxon>Pseudomonadota</taxon>
        <taxon>Gammaproteobacteria</taxon>
        <taxon>Pseudomonadales</taxon>
        <taxon>Pseudomonadaceae</taxon>
        <taxon>Pseudomonas</taxon>
    </lineage>
</organism>
<dbReference type="Proteomes" id="UP001155059">
    <property type="component" value="Unassembled WGS sequence"/>
</dbReference>
<dbReference type="AlphaFoldDB" id="A0A9X2C795"/>
<protein>
    <submittedName>
        <fullName evidence="1">Uncharacterized protein</fullName>
    </submittedName>
</protein>
<evidence type="ECO:0000313" key="2">
    <source>
        <dbReference type="Proteomes" id="UP001155059"/>
    </source>
</evidence>
<dbReference type="EMBL" id="JALQCW010000045">
    <property type="protein sequence ID" value="MCK9799565.1"/>
    <property type="molecule type" value="Genomic_DNA"/>
</dbReference>
<accession>A0A9X2C795</accession>